<proteinExistence type="predicted"/>
<evidence type="ECO:0000256" key="1">
    <source>
        <dbReference type="SAM" id="Phobius"/>
    </source>
</evidence>
<accession>A0A1N6PIW6</accession>
<dbReference type="EMBL" id="FTLX01000001">
    <property type="protein sequence ID" value="SIQ04338.1"/>
    <property type="molecule type" value="Genomic_DNA"/>
</dbReference>
<dbReference type="OrthoDB" id="2969699at2"/>
<sequence length="143" mass="16688">MSMLRLQTVKKKEQRFLQFGKEWVLNEQGMIYPHILLILVLIMAASVSIADSFVSKWKTADYVTDYYELRIVELMAVRNVVAQSEPAPFFLETNIGTTRVTISEAVQNERRVRIETTHQDGVFWAVYHLHSEDGSILKRTEYY</sequence>
<evidence type="ECO:0000313" key="2">
    <source>
        <dbReference type="EMBL" id="SIQ04338.1"/>
    </source>
</evidence>
<keyword evidence="1" id="KW-0812">Transmembrane</keyword>
<dbReference type="RefSeq" id="WP_139325406.1">
    <property type="nucleotide sequence ID" value="NZ_FTLX01000001.1"/>
</dbReference>
<evidence type="ECO:0000313" key="3">
    <source>
        <dbReference type="Proteomes" id="UP000186385"/>
    </source>
</evidence>
<gene>
    <name evidence="2" type="ORF">SAMN05443094_101541</name>
</gene>
<feature type="transmembrane region" description="Helical" evidence="1">
    <location>
        <begin position="31"/>
        <end position="50"/>
    </location>
</feature>
<evidence type="ECO:0008006" key="4">
    <source>
        <dbReference type="Google" id="ProtNLM"/>
    </source>
</evidence>
<dbReference type="AlphaFoldDB" id="A0A1N6PIW6"/>
<keyword evidence="1" id="KW-0472">Membrane</keyword>
<dbReference type="STRING" id="1017273.SAMN05443094_101541"/>
<protein>
    <recommendedName>
        <fullName evidence="4">Competence protein ComGG</fullName>
    </recommendedName>
</protein>
<name>A0A1N6PIW6_9BACI</name>
<dbReference type="Proteomes" id="UP000186385">
    <property type="component" value="Unassembled WGS sequence"/>
</dbReference>
<reference evidence="2 3" key="1">
    <citation type="submission" date="2017-01" db="EMBL/GenBank/DDBJ databases">
        <authorList>
            <person name="Mah S.A."/>
            <person name="Swanson W.J."/>
            <person name="Moy G.W."/>
            <person name="Vacquier V.D."/>
        </authorList>
    </citation>
    <scope>NUCLEOTIDE SEQUENCE [LARGE SCALE GENOMIC DNA]</scope>
    <source>
        <strain evidence="2 3">NIO-1016</strain>
    </source>
</reference>
<keyword evidence="1" id="KW-1133">Transmembrane helix</keyword>
<organism evidence="2 3">
    <name type="scientific">Domibacillus enclensis</name>
    <dbReference type="NCBI Taxonomy" id="1017273"/>
    <lineage>
        <taxon>Bacteria</taxon>
        <taxon>Bacillati</taxon>
        <taxon>Bacillota</taxon>
        <taxon>Bacilli</taxon>
        <taxon>Bacillales</taxon>
        <taxon>Bacillaceae</taxon>
        <taxon>Domibacillus</taxon>
    </lineage>
</organism>